<dbReference type="GO" id="GO:0030490">
    <property type="term" value="P:maturation of SSU-rRNA"/>
    <property type="evidence" value="ECO:0007669"/>
    <property type="project" value="InterPro"/>
</dbReference>
<dbReference type="InterPro" id="IPR050079">
    <property type="entry name" value="DEAD_box_RNA_helicase"/>
</dbReference>
<evidence type="ECO:0000256" key="5">
    <source>
        <dbReference type="ARBA" id="ARBA00022840"/>
    </source>
</evidence>
<gene>
    <name evidence="13" type="ORF">CALVIDRAFT_481023</name>
</gene>
<organism evidence="13 14">
    <name type="scientific">Calocera viscosa (strain TUFC12733)</name>
    <dbReference type="NCBI Taxonomy" id="1330018"/>
    <lineage>
        <taxon>Eukaryota</taxon>
        <taxon>Fungi</taxon>
        <taxon>Dikarya</taxon>
        <taxon>Basidiomycota</taxon>
        <taxon>Agaricomycotina</taxon>
        <taxon>Dacrymycetes</taxon>
        <taxon>Dacrymycetales</taxon>
        <taxon>Dacrymycetaceae</taxon>
        <taxon>Calocera</taxon>
    </lineage>
</organism>
<keyword evidence="6" id="KW-0694">RNA-binding</keyword>
<comment type="similarity">
    <text evidence="7">Belongs to the DEAD box helicase family. DDX52/ROK1 subfamily.</text>
</comment>
<keyword evidence="5 9" id="KW-0067">ATP-binding</keyword>
<dbReference type="GO" id="GO:0003724">
    <property type="term" value="F:RNA helicase activity"/>
    <property type="evidence" value="ECO:0007669"/>
    <property type="project" value="UniProtKB-EC"/>
</dbReference>
<evidence type="ECO:0000256" key="2">
    <source>
        <dbReference type="ARBA" id="ARBA00022741"/>
    </source>
</evidence>
<feature type="compositionally biased region" description="Basic and acidic residues" evidence="10">
    <location>
        <begin position="551"/>
        <end position="565"/>
    </location>
</feature>
<evidence type="ECO:0000313" key="13">
    <source>
        <dbReference type="EMBL" id="KZO96735.1"/>
    </source>
</evidence>
<dbReference type="SMART" id="SM00490">
    <property type="entry name" value="HELICc"/>
    <property type="match status" value="1"/>
</dbReference>
<dbReference type="SUPFAM" id="SSF52540">
    <property type="entry name" value="P-loop containing nucleoside triphosphate hydrolases"/>
    <property type="match status" value="1"/>
</dbReference>
<evidence type="ECO:0000256" key="10">
    <source>
        <dbReference type="SAM" id="MobiDB-lite"/>
    </source>
</evidence>
<dbReference type="CDD" id="cd18787">
    <property type="entry name" value="SF2_C_DEAD"/>
    <property type="match status" value="1"/>
</dbReference>
<evidence type="ECO:0000256" key="6">
    <source>
        <dbReference type="ARBA" id="ARBA00022884"/>
    </source>
</evidence>
<dbReference type="GO" id="GO:0003723">
    <property type="term" value="F:RNA binding"/>
    <property type="evidence" value="ECO:0007669"/>
    <property type="project" value="UniProtKB-KW"/>
</dbReference>
<dbReference type="AlphaFoldDB" id="A0A167MI17"/>
<feature type="compositionally biased region" description="Acidic residues" evidence="10">
    <location>
        <begin position="77"/>
        <end position="86"/>
    </location>
</feature>
<dbReference type="GO" id="GO:0016787">
    <property type="term" value="F:hydrolase activity"/>
    <property type="evidence" value="ECO:0007669"/>
    <property type="project" value="UniProtKB-KW"/>
</dbReference>
<dbReference type="InterPro" id="IPR027417">
    <property type="entry name" value="P-loop_NTPase"/>
</dbReference>
<evidence type="ECO:0000256" key="7">
    <source>
        <dbReference type="ARBA" id="ARBA00024355"/>
    </source>
</evidence>
<dbReference type="GO" id="GO:0005829">
    <property type="term" value="C:cytosol"/>
    <property type="evidence" value="ECO:0007669"/>
    <property type="project" value="TreeGrafter"/>
</dbReference>
<dbReference type="SMART" id="SM00487">
    <property type="entry name" value="DEXDc"/>
    <property type="match status" value="1"/>
</dbReference>
<evidence type="ECO:0000256" key="8">
    <source>
        <dbReference type="ARBA" id="ARBA00047984"/>
    </source>
</evidence>
<protein>
    <recommendedName>
        <fullName evidence="1">RNA helicase</fullName>
        <ecNumber evidence="1">3.6.4.13</ecNumber>
    </recommendedName>
</protein>
<dbReference type="InterPro" id="IPR011545">
    <property type="entry name" value="DEAD/DEAH_box_helicase_dom"/>
</dbReference>
<dbReference type="EC" id="3.6.4.13" evidence="1"/>
<dbReference type="OrthoDB" id="360161at2759"/>
<evidence type="ECO:0000259" key="12">
    <source>
        <dbReference type="PROSITE" id="PS51194"/>
    </source>
</evidence>
<keyword evidence="2 9" id="KW-0547">Nucleotide-binding</keyword>
<dbReference type="Gene3D" id="3.40.50.300">
    <property type="entry name" value="P-loop containing nucleotide triphosphate hydrolases"/>
    <property type="match status" value="2"/>
</dbReference>
<dbReference type="InterPro" id="IPR014001">
    <property type="entry name" value="Helicase_ATP-bd"/>
</dbReference>
<feature type="region of interest" description="Disordered" evidence="10">
    <location>
        <begin position="529"/>
        <end position="565"/>
    </location>
</feature>
<dbReference type="InterPro" id="IPR001650">
    <property type="entry name" value="Helicase_C-like"/>
</dbReference>
<dbReference type="GO" id="GO:0005524">
    <property type="term" value="F:ATP binding"/>
    <property type="evidence" value="ECO:0007669"/>
    <property type="project" value="UniProtKB-KW"/>
</dbReference>
<dbReference type="PANTHER" id="PTHR47959:SF15">
    <property type="entry name" value="RNA HELICASE"/>
    <property type="match status" value="1"/>
</dbReference>
<name>A0A167MI17_CALVF</name>
<dbReference type="PANTHER" id="PTHR47959">
    <property type="entry name" value="ATP-DEPENDENT RNA HELICASE RHLE-RELATED"/>
    <property type="match status" value="1"/>
</dbReference>
<keyword evidence="14" id="KW-1185">Reference proteome</keyword>
<dbReference type="CDD" id="cd17957">
    <property type="entry name" value="DEADc_DDX52"/>
    <property type="match status" value="1"/>
</dbReference>
<feature type="region of interest" description="Disordered" evidence="10">
    <location>
        <begin position="63"/>
        <end position="100"/>
    </location>
</feature>
<keyword evidence="4 9" id="KW-0347">Helicase</keyword>
<dbReference type="PROSITE" id="PS51194">
    <property type="entry name" value="HELICASE_CTER"/>
    <property type="match status" value="1"/>
</dbReference>
<dbReference type="Proteomes" id="UP000076738">
    <property type="component" value="Unassembled WGS sequence"/>
</dbReference>
<dbReference type="STRING" id="1330018.A0A167MI17"/>
<dbReference type="InterPro" id="IPR044764">
    <property type="entry name" value="DDX52/Rok1_DEADc"/>
</dbReference>
<feature type="domain" description="Helicase ATP-binding" evidence="11">
    <location>
        <begin position="154"/>
        <end position="331"/>
    </location>
</feature>
<dbReference type="PROSITE" id="PS00039">
    <property type="entry name" value="DEAD_ATP_HELICASE"/>
    <property type="match status" value="1"/>
</dbReference>
<evidence type="ECO:0000256" key="4">
    <source>
        <dbReference type="ARBA" id="ARBA00022806"/>
    </source>
</evidence>
<feature type="region of interest" description="Disordered" evidence="10">
    <location>
        <begin position="25"/>
        <end position="45"/>
    </location>
</feature>
<evidence type="ECO:0000256" key="3">
    <source>
        <dbReference type="ARBA" id="ARBA00022801"/>
    </source>
</evidence>
<reference evidence="13 14" key="1">
    <citation type="journal article" date="2016" name="Mol. Biol. Evol.">
        <title>Comparative Genomics of Early-Diverging Mushroom-Forming Fungi Provides Insights into the Origins of Lignocellulose Decay Capabilities.</title>
        <authorList>
            <person name="Nagy L.G."/>
            <person name="Riley R."/>
            <person name="Tritt A."/>
            <person name="Adam C."/>
            <person name="Daum C."/>
            <person name="Floudas D."/>
            <person name="Sun H."/>
            <person name="Yadav J.S."/>
            <person name="Pangilinan J."/>
            <person name="Larsson K.H."/>
            <person name="Matsuura K."/>
            <person name="Barry K."/>
            <person name="Labutti K."/>
            <person name="Kuo R."/>
            <person name="Ohm R.A."/>
            <person name="Bhattacharya S.S."/>
            <person name="Shirouzu T."/>
            <person name="Yoshinaga Y."/>
            <person name="Martin F.M."/>
            <person name="Grigoriev I.V."/>
            <person name="Hibbett D.S."/>
        </authorList>
    </citation>
    <scope>NUCLEOTIDE SEQUENCE [LARGE SCALE GENOMIC DNA]</scope>
    <source>
        <strain evidence="13 14">TUFC12733</strain>
    </source>
</reference>
<evidence type="ECO:0000256" key="9">
    <source>
        <dbReference type="RuleBase" id="RU000492"/>
    </source>
</evidence>
<sequence>MDAFALLSRGGAQFDKKRFSKEVSLFNGRKRPDEHSVSKPPETDELPAELDFFKYAEGGVHSGRAKKIKNEPRGMEDADEAADSEAEASGSEGDVDAEHTMPTAHRIRCTGEEVPSPITSFSELTSRYSIPPDLLRNVASAGYADPTGVQTQGIPIMLEKRDMAAIAPTGSGKTLAFLLPIFGLLGAPGRSAAKQAGARALIVSPTRELAQQIHNEALKLAKGRKWKTVVLNKATANALRDKAARRKVDLIVSTPLSLVSALEEGIVDLDNIRHLILDEADRLLEEGFLKQIEEILAGCSHPELQKAVFSATLPAAVEAIANTFLRRPIRVIVGLKDSATDTIQQELLFCGSEIGKLQALHNLVADGIQPPVLIFVQSIERATELFHELLYDGLNVDVVHSDRSKAQREETVRRFRRGEVWVLVATELMARGMDFKGVNLVVNYDFPQTVQSYIHRIGRTGRAGRQGKAVTYFTKEDAPYIKSVANVLKASGQEVPQYMLDLPKPSKLKKRELKRRPIERKDIARAAGAGVGRNLANRRRDMISASKRRKVEGEKAEKEVALAEE</sequence>
<dbReference type="InterPro" id="IPR000629">
    <property type="entry name" value="RNA-helicase_DEAD-box_CS"/>
</dbReference>
<proteinExistence type="inferred from homology"/>
<dbReference type="Pfam" id="PF00271">
    <property type="entry name" value="Helicase_C"/>
    <property type="match status" value="1"/>
</dbReference>
<dbReference type="PROSITE" id="PS51192">
    <property type="entry name" value="HELICASE_ATP_BIND_1"/>
    <property type="match status" value="1"/>
</dbReference>
<dbReference type="Pfam" id="PF00270">
    <property type="entry name" value="DEAD"/>
    <property type="match status" value="1"/>
</dbReference>
<evidence type="ECO:0000256" key="1">
    <source>
        <dbReference type="ARBA" id="ARBA00012552"/>
    </source>
</evidence>
<dbReference type="EMBL" id="KV417283">
    <property type="protein sequence ID" value="KZO96735.1"/>
    <property type="molecule type" value="Genomic_DNA"/>
</dbReference>
<evidence type="ECO:0000313" key="14">
    <source>
        <dbReference type="Proteomes" id="UP000076738"/>
    </source>
</evidence>
<accession>A0A167MI17</accession>
<comment type="catalytic activity">
    <reaction evidence="8">
        <text>ATP + H2O = ADP + phosphate + H(+)</text>
        <dbReference type="Rhea" id="RHEA:13065"/>
        <dbReference type="ChEBI" id="CHEBI:15377"/>
        <dbReference type="ChEBI" id="CHEBI:15378"/>
        <dbReference type="ChEBI" id="CHEBI:30616"/>
        <dbReference type="ChEBI" id="CHEBI:43474"/>
        <dbReference type="ChEBI" id="CHEBI:456216"/>
        <dbReference type="EC" id="3.6.4.13"/>
    </reaction>
</comment>
<feature type="domain" description="Helicase C-terminal" evidence="12">
    <location>
        <begin position="342"/>
        <end position="503"/>
    </location>
</feature>
<evidence type="ECO:0000259" key="11">
    <source>
        <dbReference type="PROSITE" id="PS51192"/>
    </source>
</evidence>
<keyword evidence="3 9" id="KW-0378">Hydrolase</keyword>